<dbReference type="SUPFAM" id="SSF55874">
    <property type="entry name" value="ATPase domain of HSP90 chaperone/DNA topoisomerase II/histidine kinase"/>
    <property type="match status" value="1"/>
</dbReference>
<reference evidence="15 16" key="1">
    <citation type="submission" date="2020-08" db="EMBL/GenBank/DDBJ databases">
        <title>The genome sequence of type strain Novosphingobium flavum NBRC 111647.</title>
        <authorList>
            <person name="Liu Y."/>
        </authorList>
    </citation>
    <scope>NUCLEOTIDE SEQUENCE [LARGE SCALE GENOMIC DNA]</scope>
    <source>
        <strain evidence="15 16">NBRC 111647</strain>
    </source>
</reference>
<dbReference type="Pfam" id="PF13493">
    <property type="entry name" value="DUF4118"/>
    <property type="match status" value="1"/>
</dbReference>
<dbReference type="SMART" id="SM00387">
    <property type="entry name" value="HATPase_c"/>
    <property type="match status" value="1"/>
</dbReference>
<dbReference type="PROSITE" id="PS50109">
    <property type="entry name" value="HIS_KIN"/>
    <property type="match status" value="1"/>
</dbReference>
<dbReference type="SMART" id="SM00388">
    <property type="entry name" value="HisKA"/>
    <property type="match status" value="1"/>
</dbReference>
<keyword evidence="16" id="KW-1185">Reference proteome</keyword>
<evidence type="ECO:0000256" key="4">
    <source>
        <dbReference type="ARBA" id="ARBA00022553"/>
    </source>
</evidence>
<evidence type="ECO:0000256" key="3">
    <source>
        <dbReference type="ARBA" id="ARBA00012438"/>
    </source>
</evidence>
<dbReference type="InterPro" id="IPR004358">
    <property type="entry name" value="Sig_transdc_His_kin-like_C"/>
</dbReference>
<dbReference type="AlphaFoldDB" id="A0A7X1FTP6"/>
<feature type="transmembrane region" description="Helical" evidence="13">
    <location>
        <begin position="61"/>
        <end position="79"/>
    </location>
</feature>
<comment type="subcellular location">
    <subcellularLocation>
        <location evidence="2">Membrane</location>
        <topology evidence="2">Multi-pass membrane protein</topology>
    </subcellularLocation>
</comment>
<comment type="catalytic activity">
    <reaction evidence="1">
        <text>ATP + protein L-histidine = ADP + protein N-phospho-L-histidine.</text>
        <dbReference type="EC" id="2.7.13.3"/>
    </reaction>
</comment>
<keyword evidence="8" id="KW-0418">Kinase</keyword>
<dbReference type="EC" id="2.7.13.3" evidence="3"/>
<keyword evidence="7" id="KW-0547">Nucleotide-binding</keyword>
<keyword evidence="12 13" id="KW-0472">Membrane</keyword>
<evidence type="ECO:0000256" key="11">
    <source>
        <dbReference type="ARBA" id="ARBA00023012"/>
    </source>
</evidence>
<keyword evidence="10 13" id="KW-1133">Transmembrane helix</keyword>
<dbReference type="InterPro" id="IPR025201">
    <property type="entry name" value="KdpD_TM"/>
</dbReference>
<evidence type="ECO:0000259" key="14">
    <source>
        <dbReference type="PROSITE" id="PS50109"/>
    </source>
</evidence>
<dbReference type="CDD" id="cd00082">
    <property type="entry name" value="HisKA"/>
    <property type="match status" value="1"/>
</dbReference>
<keyword evidence="6 13" id="KW-0812">Transmembrane</keyword>
<dbReference type="Pfam" id="PF02518">
    <property type="entry name" value="HATPase_c"/>
    <property type="match status" value="1"/>
</dbReference>
<evidence type="ECO:0000256" key="9">
    <source>
        <dbReference type="ARBA" id="ARBA00022840"/>
    </source>
</evidence>
<dbReference type="Proteomes" id="UP000566813">
    <property type="component" value="Unassembled WGS sequence"/>
</dbReference>
<dbReference type="GO" id="GO:0005524">
    <property type="term" value="F:ATP binding"/>
    <property type="evidence" value="ECO:0007669"/>
    <property type="project" value="UniProtKB-KW"/>
</dbReference>
<evidence type="ECO:0000313" key="15">
    <source>
        <dbReference type="EMBL" id="MBC2666805.1"/>
    </source>
</evidence>
<keyword evidence="9" id="KW-0067">ATP-binding</keyword>
<dbReference type="InterPro" id="IPR036890">
    <property type="entry name" value="HATPase_C_sf"/>
</dbReference>
<feature type="transmembrane region" description="Helical" evidence="13">
    <location>
        <begin position="33"/>
        <end position="54"/>
    </location>
</feature>
<dbReference type="SUPFAM" id="SSF47384">
    <property type="entry name" value="Homodimeric domain of signal transducing histidine kinase"/>
    <property type="match status" value="1"/>
</dbReference>
<dbReference type="InterPro" id="IPR005467">
    <property type="entry name" value="His_kinase_dom"/>
</dbReference>
<evidence type="ECO:0000256" key="12">
    <source>
        <dbReference type="ARBA" id="ARBA00023136"/>
    </source>
</evidence>
<dbReference type="GO" id="GO:0000155">
    <property type="term" value="F:phosphorelay sensor kinase activity"/>
    <property type="evidence" value="ECO:0007669"/>
    <property type="project" value="InterPro"/>
</dbReference>
<dbReference type="InterPro" id="IPR038318">
    <property type="entry name" value="KdpD_sf"/>
</dbReference>
<dbReference type="InterPro" id="IPR052023">
    <property type="entry name" value="Histidine_kinase_KdpD"/>
</dbReference>
<protein>
    <recommendedName>
        <fullName evidence="3">histidine kinase</fullName>
        <ecNumber evidence="3">2.7.13.3</ecNumber>
    </recommendedName>
</protein>
<dbReference type="CDD" id="cd00075">
    <property type="entry name" value="HATPase"/>
    <property type="match status" value="1"/>
</dbReference>
<dbReference type="Pfam" id="PF00512">
    <property type="entry name" value="HisKA"/>
    <property type="match status" value="1"/>
</dbReference>
<comment type="caution">
    <text evidence="15">The sequence shown here is derived from an EMBL/GenBank/DDBJ whole genome shotgun (WGS) entry which is preliminary data.</text>
</comment>
<keyword evidence="5" id="KW-0808">Transferase</keyword>
<organism evidence="15 16">
    <name type="scientific">Novosphingobium flavum</name>
    <dbReference type="NCBI Taxonomy" id="1778672"/>
    <lineage>
        <taxon>Bacteria</taxon>
        <taxon>Pseudomonadati</taxon>
        <taxon>Pseudomonadota</taxon>
        <taxon>Alphaproteobacteria</taxon>
        <taxon>Sphingomonadales</taxon>
        <taxon>Sphingomonadaceae</taxon>
        <taxon>Novosphingobium</taxon>
    </lineage>
</organism>
<dbReference type="EMBL" id="JACLAW010000012">
    <property type="protein sequence ID" value="MBC2666805.1"/>
    <property type="molecule type" value="Genomic_DNA"/>
</dbReference>
<evidence type="ECO:0000256" key="8">
    <source>
        <dbReference type="ARBA" id="ARBA00022777"/>
    </source>
</evidence>
<gene>
    <name evidence="15" type="ORF">H7F51_14900</name>
</gene>
<feature type="domain" description="Histidine kinase" evidence="14">
    <location>
        <begin position="280"/>
        <end position="482"/>
    </location>
</feature>
<evidence type="ECO:0000256" key="5">
    <source>
        <dbReference type="ARBA" id="ARBA00022679"/>
    </source>
</evidence>
<proteinExistence type="predicted"/>
<dbReference type="Gene3D" id="1.10.287.130">
    <property type="match status" value="1"/>
</dbReference>
<accession>A0A7X1FTP6</accession>
<evidence type="ECO:0000256" key="7">
    <source>
        <dbReference type="ARBA" id="ARBA00022741"/>
    </source>
</evidence>
<dbReference type="RefSeq" id="WP_185665104.1">
    <property type="nucleotide sequence ID" value="NZ_JACLAW010000012.1"/>
</dbReference>
<dbReference type="Gene3D" id="1.20.120.620">
    <property type="entry name" value="Backbone structure of the membrane domain of e. Coli histidine kinase receptor kdpd"/>
    <property type="match status" value="1"/>
</dbReference>
<evidence type="ECO:0000256" key="6">
    <source>
        <dbReference type="ARBA" id="ARBA00022692"/>
    </source>
</evidence>
<keyword evidence="11" id="KW-0902">Two-component regulatory system</keyword>
<evidence type="ECO:0000313" key="16">
    <source>
        <dbReference type="Proteomes" id="UP000566813"/>
    </source>
</evidence>
<name>A0A7X1FTP6_9SPHN</name>
<keyword evidence="4" id="KW-0597">Phosphoprotein</keyword>
<dbReference type="PANTHER" id="PTHR45569:SF1">
    <property type="entry name" value="SENSOR PROTEIN KDPD"/>
    <property type="match status" value="1"/>
</dbReference>
<dbReference type="Gene3D" id="3.30.565.10">
    <property type="entry name" value="Histidine kinase-like ATPase, C-terminal domain"/>
    <property type="match status" value="1"/>
</dbReference>
<evidence type="ECO:0000256" key="1">
    <source>
        <dbReference type="ARBA" id="ARBA00000085"/>
    </source>
</evidence>
<dbReference type="InterPro" id="IPR003594">
    <property type="entry name" value="HATPase_dom"/>
</dbReference>
<sequence>MSRAASSPLAALGPLAASAIALAAVAGVSWLSAALLPVLGLTSAALLFLLPVLLAASVGGVGPGLVAALGGAAAYNFFLLEPRYTFRVHELENLVSVFVLGAVAIVTSRLATRLKAREAEALERARCSDEAAALAAVLAEGAPGPALTAGIAWLTERYGAIRLLDEAEAAGGDGALSSLDQAAAGWALHNRDWTGHGTEIMPAAEWTFFPLAPKNRLGAPVAAIARPATGTTRSEAELEHLAQLCLLLGQCRDRAELETALRGRAVLEESERLRRTFLASLAHDFRTPLTVITGRLEQLGATSAEAREALEAARRLDRTMSDLLGAARIEEGSLVPRIESVDPVDAVAAACAGLAVPEGVRLERRVPADLPFVAADPVLLGHVLVNLIDNALRHARGVVTIAGAARGTGVMLTVEDDGPGIPEAERARVFERFARLEGSDRAGSGLGLAIVRGFAEAMGMTVTLDESPLGGARFALILPPSRGAAAP</sequence>
<dbReference type="PANTHER" id="PTHR45569">
    <property type="entry name" value="SENSOR PROTEIN KDPD"/>
    <property type="match status" value="1"/>
</dbReference>
<evidence type="ECO:0000256" key="2">
    <source>
        <dbReference type="ARBA" id="ARBA00004141"/>
    </source>
</evidence>
<evidence type="ECO:0000256" key="10">
    <source>
        <dbReference type="ARBA" id="ARBA00022989"/>
    </source>
</evidence>
<dbReference type="InterPro" id="IPR003661">
    <property type="entry name" value="HisK_dim/P_dom"/>
</dbReference>
<dbReference type="GO" id="GO:0005886">
    <property type="term" value="C:plasma membrane"/>
    <property type="evidence" value="ECO:0007669"/>
    <property type="project" value="TreeGrafter"/>
</dbReference>
<dbReference type="PRINTS" id="PR00344">
    <property type="entry name" value="BCTRLSENSOR"/>
</dbReference>
<feature type="transmembrane region" description="Helical" evidence="13">
    <location>
        <begin position="91"/>
        <end position="111"/>
    </location>
</feature>
<dbReference type="InterPro" id="IPR036097">
    <property type="entry name" value="HisK_dim/P_sf"/>
</dbReference>
<evidence type="ECO:0000256" key="13">
    <source>
        <dbReference type="SAM" id="Phobius"/>
    </source>
</evidence>